<evidence type="ECO:0000313" key="5">
    <source>
        <dbReference type="EMBL" id="GAA4833103.1"/>
    </source>
</evidence>
<dbReference type="CDD" id="cd02440">
    <property type="entry name" value="AdoMet_MTases"/>
    <property type="match status" value="1"/>
</dbReference>
<evidence type="ECO:0000256" key="1">
    <source>
        <dbReference type="ARBA" id="ARBA00022603"/>
    </source>
</evidence>
<gene>
    <name evidence="5" type="ORF">GCM10023235_04460</name>
</gene>
<dbReference type="Pfam" id="PF08241">
    <property type="entry name" value="Methyltransf_11"/>
    <property type="match status" value="1"/>
</dbReference>
<dbReference type="PANTHER" id="PTHR43464">
    <property type="entry name" value="METHYLTRANSFERASE"/>
    <property type="match status" value="1"/>
</dbReference>
<sequence length="273" mass="29067">MVNSGRVEREKYDVWAAGAAYDRYMGRWSREVAGRFVGWLGCGAGLRWLDVGCGTGVLSAVVAERCEPRWVVGADRSEAFVRAAAERTASGFVVADAMALPVGRGTCDVAVSALMLNFLPEPGVAVAAMADAVRPGGTVASYVWDYAEGMGLLRSFWGAAASVLPAAADLDEGRRFPLCRPEALRARWEDAGLVEVSTTAVDVPTVFADFDDLWTPFLAGQGPAPAYVASLAPADRDRVRDALAAAVPRRPDGSIAFTARAWAVRGRRGQARE</sequence>
<dbReference type="Gene3D" id="3.40.50.150">
    <property type="entry name" value="Vaccinia Virus protein VP39"/>
    <property type="match status" value="1"/>
</dbReference>
<proteinExistence type="predicted"/>
<dbReference type="SUPFAM" id="SSF53335">
    <property type="entry name" value="S-adenosyl-L-methionine-dependent methyltransferases"/>
    <property type="match status" value="1"/>
</dbReference>
<dbReference type="EMBL" id="BAABIS010000001">
    <property type="protein sequence ID" value="GAA4833103.1"/>
    <property type="molecule type" value="Genomic_DNA"/>
</dbReference>
<evidence type="ECO:0000259" key="4">
    <source>
        <dbReference type="Pfam" id="PF08241"/>
    </source>
</evidence>
<feature type="domain" description="Methyltransferase type 11" evidence="4">
    <location>
        <begin position="49"/>
        <end position="140"/>
    </location>
</feature>
<keyword evidence="3" id="KW-0949">S-adenosyl-L-methionine</keyword>
<keyword evidence="6" id="KW-1185">Reference proteome</keyword>
<evidence type="ECO:0000256" key="3">
    <source>
        <dbReference type="ARBA" id="ARBA00022691"/>
    </source>
</evidence>
<accession>A0ABP9DCA8</accession>
<reference evidence="6" key="1">
    <citation type="journal article" date="2019" name="Int. J. Syst. Evol. Microbiol.">
        <title>The Global Catalogue of Microorganisms (GCM) 10K type strain sequencing project: providing services to taxonomists for standard genome sequencing and annotation.</title>
        <authorList>
            <consortium name="The Broad Institute Genomics Platform"/>
            <consortium name="The Broad Institute Genome Sequencing Center for Infectious Disease"/>
            <person name="Wu L."/>
            <person name="Ma J."/>
        </authorList>
    </citation>
    <scope>NUCLEOTIDE SEQUENCE [LARGE SCALE GENOMIC DNA]</scope>
    <source>
        <strain evidence="6">JCM 13006</strain>
    </source>
</reference>
<organism evidence="5 6">
    <name type="scientific">Kitasatospora terrestris</name>
    <dbReference type="NCBI Taxonomy" id="258051"/>
    <lineage>
        <taxon>Bacteria</taxon>
        <taxon>Bacillati</taxon>
        <taxon>Actinomycetota</taxon>
        <taxon>Actinomycetes</taxon>
        <taxon>Kitasatosporales</taxon>
        <taxon>Streptomycetaceae</taxon>
        <taxon>Kitasatospora</taxon>
    </lineage>
</organism>
<dbReference type="PANTHER" id="PTHR43464:SF19">
    <property type="entry name" value="UBIQUINONE BIOSYNTHESIS O-METHYLTRANSFERASE, MITOCHONDRIAL"/>
    <property type="match status" value="1"/>
</dbReference>
<dbReference type="InterPro" id="IPR013216">
    <property type="entry name" value="Methyltransf_11"/>
</dbReference>
<protein>
    <submittedName>
        <fullName evidence="5">Class I SAM-dependent methyltransferase</fullName>
    </submittedName>
</protein>
<comment type="caution">
    <text evidence="5">The sequence shown here is derived from an EMBL/GenBank/DDBJ whole genome shotgun (WGS) entry which is preliminary data.</text>
</comment>
<dbReference type="GO" id="GO:0008168">
    <property type="term" value="F:methyltransferase activity"/>
    <property type="evidence" value="ECO:0007669"/>
    <property type="project" value="UniProtKB-KW"/>
</dbReference>
<name>A0ABP9DCA8_9ACTN</name>
<dbReference type="Proteomes" id="UP001501752">
    <property type="component" value="Unassembled WGS sequence"/>
</dbReference>
<evidence type="ECO:0000256" key="2">
    <source>
        <dbReference type="ARBA" id="ARBA00022679"/>
    </source>
</evidence>
<evidence type="ECO:0000313" key="6">
    <source>
        <dbReference type="Proteomes" id="UP001501752"/>
    </source>
</evidence>
<dbReference type="InterPro" id="IPR029063">
    <property type="entry name" value="SAM-dependent_MTases_sf"/>
</dbReference>
<dbReference type="GO" id="GO:0032259">
    <property type="term" value="P:methylation"/>
    <property type="evidence" value="ECO:0007669"/>
    <property type="project" value="UniProtKB-KW"/>
</dbReference>
<keyword evidence="2" id="KW-0808">Transferase</keyword>
<keyword evidence="1 5" id="KW-0489">Methyltransferase</keyword>